<feature type="compositionally biased region" description="Basic and acidic residues" evidence="1">
    <location>
        <begin position="246"/>
        <end position="255"/>
    </location>
</feature>
<feature type="compositionally biased region" description="Pro residues" evidence="1">
    <location>
        <begin position="92"/>
        <end position="107"/>
    </location>
</feature>
<comment type="caution">
    <text evidence="3">The sequence shown here is derived from an EMBL/GenBank/DDBJ whole genome shotgun (WGS) entry which is preliminary data.</text>
</comment>
<feature type="region of interest" description="Disordered" evidence="1">
    <location>
        <begin position="1"/>
        <end position="314"/>
    </location>
</feature>
<keyword evidence="4" id="KW-1185">Reference proteome</keyword>
<keyword evidence="2" id="KW-0812">Transmembrane</keyword>
<feature type="compositionally biased region" description="Low complexity" evidence="1">
    <location>
        <begin position="43"/>
        <end position="62"/>
    </location>
</feature>
<name>A0ABU7PI45_9ACTN</name>
<feature type="compositionally biased region" description="Gly residues" evidence="1">
    <location>
        <begin position="200"/>
        <end position="227"/>
    </location>
</feature>
<gene>
    <name evidence="3" type="ORF">V2S66_26090</name>
</gene>
<feature type="region of interest" description="Disordered" evidence="1">
    <location>
        <begin position="347"/>
        <end position="381"/>
    </location>
</feature>
<proteinExistence type="predicted"/>
<keyword evidence="2" id="KW-0472">Membrane</keyword>
<feature type="compositionally biased region" description="Low complexity" evidence="1">
    <location>
        <begin position="356"/>
        <end position="381"/>
    </location>
</feature>
<feature type="transmembrane region" description="Helical" evidence="2">
    <location>
        <begin position="323"/>
        <end position="343"/>
    </location>
</feature>
<reference evidence="3 4" key="1">
    <citation type="submission" date="2023-12" db="EMBL/GenBank/DDBJ databases">
        <title>Streptomyces sp. V4-01.</title>
        <authorList>
            <person name="Somphong A."/>
            <person name="Phongsopitanun W."/>
        </authorList>
    </citation>
    <scope>NUCLEOTIDE SEQUENCE [LARGE SCALE GENOMIC DNA]</scope>
    <source>
        <strain evidence="3 4">V4-01</strain>
    </source>
</reference>
<accession>A0ABU7PI45</accession>
<dbReference type="RefSeq" id="WP_330799043.1">
    <property type="nucleotide sequence ID" value="NZ_JAZEWV010000029.1"/>
</dbReference>
<dbReference type="Proteomes" id="UP001344658">
    <property type="component" value="Unassembled WGS sequence"/>
</dbReference>
<feature type="compositionally biased region" description="Low complexity" evidence="1">
    <location>
        <begin position="270"/>
        <end position="293"/>
    </location>
</feature>
<feature type="compositionally biased region" description="Low complexity" evidence="1">
    <location>
        <begin position="162"/>
        <end position="193"/>
    </location>
</feature>
<sequence length="531" mass="53992">MHSSGRGEESPDAYRGVVLPSGQDQAPLTYGEHVQPAAGTPWGAPGSPQAAPGGGQPEPADATQMLPPYPGGAPGHAAPGPAPVADATQMLPPYPGDAPGGLPPQPPAAAAQGGVPPLPPMPPQQPGYDLGRPAQQPPVAPAEATQALPLSIFQEQDSYGSPQQYDGQAQQYDAQAQQYDGGYGAPQPQQPQQPTYEQAYGGGPAFGQGQGQGGQGQGQGPAQGPGQGYQDYGDGYGQQPAQPPQHDSDYDHLFRNDVPSPAPVRPHIIQPPDRSQQAQQQAQQGQQAGQQPYGGPPGGYEPAYGYDGDGGGPRGGRKLSPKVLIGIVVAGCVVAGLVVGGLLNSGGGAKAGDPGGKNSTSAPGTPSASASASGSTADDAAKQQAQALDALLKTSGSSRSSVVDAVAAIKDCKDMAGSATALRSAQSQRTGLVTRLHTLSVDKLQGHAELTDALTKAWQASAAADGHYANWGDQAQQDGKVCKGGHAHTTGEAQDANRESGTATEQKKRAVRLWNALADQYGLSKRTYSQL</sequence>
<keyword evidence="2" id="KW-1133">Transmembrane helix</keyword>
<evidence type="ECO:0000256" key="2">
    <source>
        <dbReference type="SAM" id="Phobius"/>
    </source>
</evidence>
<dbReference type="EMBL" id="JAZEWV010000029">
    <property type="protein sequence ID" value="MEE4545426.1"/>
    <property type="molecule type" value="Genomic_DNA"/>
</dbReference>
<feature type="region of interest" description="Disordered" evidence="1">
    <location>
        <begin position="479"/>
        <end position="507"/>
    </location>
</feature>
<feature type="compositionally biased region" description="Low complexity" evidence="1">
    <location>
        <begin position="228"/>
        <end position="240"/>
    </location>
</feature>
<evidence type="ECO:0000313" key="4">
    <source>
        <dbReference type="Proteomes" id="UP001344658"/>
    </source>
</evidence>
<evidence type="ECO:0000313" key="3">
    <source>
        <dbReference type="EMBL" id="MEE4545426.1"/>
    </source>
</evidence>
<evidence type="ECO:0000256" key="1">
    <source>
        <dbReference type="SAM" id="MobiDB-lite"/>
    </source>
</evidence>
<protein>
    <submittedName>
        <fullName evidence="3">Uncharacterized protein</fullName>
    </submittedName>
</protein>
<organism evidence="3 4">
    <name type="scientific">Actinacidiphila polyblastidii</name>
    <dbReference type="NCBI Taxonomy" id="3110430"/>
    <lineage>
        <taxon>Bacteria</taxon>
        <taxon>Bacillati</taxon>
        <taxon>Actinomycetota</taxon>
        <taxon>Actinomycetes</taxon>
        <taxon>Kitasatosporales</taxon>
        <taxon>Streptomycetaceae</taxon>
        <taxon>Actinacidiphila</taxon>
    </lineage>
</organism>
<feature type="compositionally biased region" description="Pro residues" evidence="1">
    <location>
        <begin position="116"/>
        <end position="125"/>
    </location>
</feature>